<gene>
    <name evidence="1" type="ORF">LCGC14_0547270</name>
</gene>
<name>A0A0F9RR20_9ZZZZ</name>
<proteinExistence type="predicted"/>
<organism evidence="1">
    <name type="scientific">marine sediment metagenome</name>
    <dbReference type="NCBI Taxonomy" id="412755"/>
    <lineage>
        <taxon>unclassified sequences</taxon>
        <taxon>metagenomes</taxon>
        <taxon>ecological metagenomes</taxon>
    </lineage>
</organism>
<sequence>MSKNTGKTEKSSKILSVSNIDASDEDFWGDGFHNWIDEACSLNVDCAPNVVVRITVERIEIEQE</sequence>
<accession>A0A0F9RR20</accession>
<protein>
    <submittedName>
        <fullName evidence="1">Uncharacterized protein</fullName>
    </submittedName>
</protein>
<reference evidence="1" key="1">
    <citation type="journal article" date="2015" name="Nature">
        <title>Complex archaea that bridge the gap between prokaryotes and eukaryotes.</title>
        <authorList>
            <person name="Spang A."/>
            <person name="Saw J.H."/>
            <person name="Jorgensen S.L."/>
            <person name="Zaremba-Niedzwiedzka K."/>
            <person name="Martijn J."/>
            <person name="Lind A.E."/>
            <person name="van Eijk R."/>
            <person name="Schleper C."/>
            <person name="Guy L."/>
            <person name="Ettema T.J."/>
        </authorList>
    </citation>
    <scope>NUCLEOTIDE SEQUENCE</scope>
</reference>
<dbReference type="EMBL" id="LAZR01000745">
    <property type="protein sequence ID" value="KKN58925.1"/>
    <property type="molecule type" value="Genomic_DNA"/>
</dbReference>
<comment type="caution">
    <text evidence="1">The sequence shown here is derived from an EMBL/GenBank/DDBJ whole genome shotgun (WGS) entry which is preliminary data.</text>
</comment>
<evidence type="ECO:0000313" key="1">
    <source>
        <dbReference type="EMBL" id="KKN58925.1"/>
    </source>
</evidence>
<dbReference type="AlphaFoldDB" id="A0A0F9RR20"/>